<evidence type="ECO:0000313" key="3">
    <source>
        <dbReference type="EMBL" id="SFA90434.1"/>
    </source>
</evidence>
<organism evidence="3 4">
    <name type="scientific">Poseidonocella pacifica</name>
    <dbReference type="NCBI Taxonomy" id="871651"/>
    <lineage>
        <taxon>Bacteria</taxon>
        <taxon>Pseudomonadati</taxon>
        <taxon>Pseudomonadota</taxon>
        <taxon>Alphaproteobacteria</taxon>
        <taxon>Rhodobacterales</taxon>
        <taxon>Roseobacteraceae</taxon>
        <taxon>Poseidonocella</taxon>
    </lineage>
</organism>
<feature type="chain" id="PRO_5011617768" evidence="2">
    <location>
        <begin position="21"/>
        <end position="174"/>
    </location>
</feature>
<keyword evidence="1" id="KW-0812">Transmembrane</keyword>
<gene>
    <name evidence="3" type="ORF">SAMN05421688_1626</name>
</gene>
<sequence length="174" mass="18330">MRKLLAALVAAQALALPVAAATLDGDSVNLGLFASFSWGDYTPTAGAGEDGNISSQFYDLNAGPDGDLFTIRSERSLCGINCLGDTVVWTLADLDFVGGLPLTDFVIVQNYSDASVSFTDDSVTISYTDAFIPTGIYFQGRFVTTPLPDVPLPASLPLALVGLAGLGIFRKKQR</sequence>
<feature type="transmembrane region" description="Helical" evidence="1">
    <location>
        <begin position="150"/>
        <end position="169"/>
    </location>
</feature>
<dbReference type="STRING" id="871651.SAMN05421688_1626"/>
<dbReference type="AlphaFoldDB" id="A0A1I0WPG6"/>
<proteinExistence type="predicted"/>
<dbReference type="EMBL" id="FOJU01000002">
    <property type="protein sequence ID" value="SFA90434.1"/>
    <property type="molecule type" value="Genomic_DNA"/>
</dbReference>
<evidence type="ECO:0000256" key="1">
    <source>
        <dbReference type="SAM" id="Phobius"/>
    </source>
</evidence>
<dbReference type="OrthoDB" id="7860308at2"/>
<keyword evidence="1" id="KW-1133">Transmembrane helix</keyword>
<keyword evidence="1" id="KW-0472">Membrane</keyword>
<dbReference type="Proteomes" id="UP000198796">
    <property type="component" value="Unassembled WGS sequence"/>
</dbReference>
<accession>A0A1I0WPG6</accession>
<keyword evidence="2" id="KW-0732">Signal</keyword>
<dbReference type="RefSeq" id="WP_139226784.1">
    <property type="nucleotide sequence ID" value="NZ_FOJU01000002.1"/>
</dbReference>
<evidence type="ECO:0000256" key="2">
    <source>
        <dbReference type="SAM" id="SignalP"/>
    </source>
</evidence>
<name>A0A1I0WPG6_9RHOB</name>
<reference evidence="3 4" key="1">
    <citation type="submission" date="2016-10" db="EMBL/GenBank/DDBJ databases">
        <authorList>
            <person name="de Groot N.N."/>
        </authorList>
    </citation>
    <scope>NUCLEOTIDE SEQUENCE [LARGE SCALE GENOMIC DNA]</scope>
    <source>
        <strain evidence="3 4">DSM 29316</strain>
    </source>
</reference>
<keyword evidence="4" id="KW-1185">Reference proteome</keyword>
<protein>
    <submittedName>
        <fullName evidence="3">VPLPA-CTERM protein sorting domain-containing protein</fullName>
    </submittedName>
</protein>
<feature type="signal peptide" evidence="2">
    <location>
        <begin position="1"/>
        <end position="20"/>
    </location>
</feature>
<dbReference type="InterPro" id="IPR022472">
    <property type="entry name" value="VPLPA-CTERM"/>
</dbReference>
<dbReference type="NCBIfam" id="TIGR03370">
    <property type="entry name" value="VPLPA-CTERM"/>
    <property type="match status" value="1"/>
</dbReference>
<evidence type="ECO:0000313" key="4">
    <source>
        <dbReference type="Proteomes" id="UP000198796"/>
    </source>
</evidence>